<sequence length="212" mass="23307">MQKKDTNSFQPLGICHKLFNFIMNSIIARGLKRISTGRPASHDSTELPIQESSRNAEKPTKTIKSNGGHRASSEIIVEFRHTDGLENWTTVINEEDTPILSGDQTQLQKIPLVPNPGVPNGTSLSQVQERIDSKVQGKGPHELEPPPTTGVPRKGTEKTAAFKDSAGEKGKNIATENLSLVIEPEEGTKMKPPRHPSPSVYAESILWVFVRE</sequence>
<name>A0A5J5C6V2_9ASTE</name>
<feature type="region of interest" description="Disordered" evidence="1">
    <location>
        <begin position="134"/>
        <end position="172"/>
    </location>
</feature>
<evidence type="ECO:0000313" key="3">
    <source>
        <dbReference type="Proteomes" id="UP000325577"/>
    </source>
</evidence>
<proteinExistence type="predicted"/>
<feature type="compositionally biased region" description="Basic and acidic residues" evidence="1">
    <location>
        <begin position="154"/>
        <end position="171"/>
    </location>
</feature>
<evidence type="ECO:0000256" key="1">
    <source>
        <dbReference type="SAM" id="MobiDB-lite"/>
    </source>
</evidence>
<dbReference type="OrthoDB" id="1906709at2759"/>
<accession>A0A5J5C6V2</accession>
<reference evidence="2 3" key="1">
    <citation type="submission" date="2019-09" db="EMBL/GenBank/DDBJ databases">
        <title>A chromosome-level genome assembly of the Chinese tupelo Nyssa sinensis.</title>
        <authorList>
            <person name="Yang X."/>
            <person name="Kang M."/>
            <person name="Yang Y."/>
            <person name="Xiong H."/>
            <person name="Wang M."/>
            <person name="Zhang Z."/>
            <person name="Wang Z."/>
            <person name="Wu H."/>
            <person name="Ma T."/>
            <person name="Liu J."/>
            <person name="Xi Z."/>
        </authorList>
    </citation>
    <scope>NUCLEOTIDE SEQUENCE [LARGE SCALE GENOMIC DNA]</scope>
    <source>
        <strain evidence="2">J267</strain>
        <tissue evidence="2">Leaf</tissue>
    </source>
</reference>
<feature type="compositionally biased region" description="Basic and acidic residues" evidence="1">
    <location>
        <begin position="134"/>
        <end position="144"/>
    </location>
</feature>
<dbReference type="AlphaFoldDB" id="A0A5J5C6V2"/>
<dbReference type="EMBL" id="CM018031">
    <property type="protein sequence ID" value="KAA8550909.1"/>
    <property type="molecule type" value="Genomic_DNA"/>
</dbReference>
<dbReference type="Proteomes" id="UP000325577">
    <property type="component" value="Linkage Group LG0"/>
</dbReference>
<feature type="region of interest" description="Disordered" evidence="1">
    <location>
        <begin position="37"/>
        <end position="70"/>
    </location>
</feature>
<protein>
    <submittedName>
        <fullName evidence="2">Uncharacterized protein</fullName>
    </submittedName>
</protein>
<keyword evidence="3" id="KW-1185">Reference proteome</keyword>
<evidence type="ECO:0000313" key="2">
    <source>
        <dbReference type="EMBL" id="KAA8550909.1"/>
    </source>
</evidence>
<organism evidence="2 3">
    <name type="scientific">Nyssa sinensis</name>
    <dbReference type="NCBI Taxonomy" id="561372"/>
    <lineage>
        <taxon>Eukaryota</taxon>
        <taxon>Viridiplantae</taxon>
        <taxon>Streptophyta</taxon>
        <taxon>Embryophyta</taxon>
        <taxon>Tracheophyta</taxon>
        <taxon>Spermatophyta</taxon>
        <taxon>Magnoliopsida</taxon>
        <taxon>eudicotyledons</taxon>
        <taxon>Gunneridae</taxon>
        <taxon>Pentapetalae</taxon>
        <taxon>asterids</taxon>
        <taxon>Cornales</taxon>
        <taxon>Nyssaceae</taxon>
        <taxon>Nyssa</taxon>
    </lineage>
</organism>
<gene>
    <name evidence="2" type="ORF">F0562_002593</name>
</gene>